<dbReference type="Proteomes" id="UP001165205">
    <property type="component" value="Unassembled WGS sequence"/>
</dbReference>
<dbReference type="AlphaFoldDB" id="A0AAN4YVD4"/>
<sequence length="160" mass="17681">MWRGRLNSPWSEGEVLRQKGIVELNIPDTDPEAFGIVLNLMHCRTTMVPREVELPLLTGIAVVVDYLDCREALGLYPESWVNKSRNSVPGIFCADATNWGFISYVFGDANIFSSTTQLAQQQGLDMFDSTNLGAIIKAIKSRGLLSRAENAPFPGYLTAI</sequence>
<evidence type="ECO:0000313" key="2">
    <source>
        <dbReference type="Proteomes" id="UP001165205"/>
    </source>
</evidence>
<proteinExistence type="predicted"/>
<evidence type="ECO:0000313" key="1">
    <source>
        <dbReference type="EMBL" id="GMG38302.1"/>
    </source>
</evidence>
<organism evidence="1 2">
    <name type="scientific">Aspergillus oryzae</name>
    <name type="common">Yellow koji mold</name>
    <dbReference type="NCBI Taxonomy" id="5062"/>
    <lineage>
        <taxon>Eukaryota</taxon>
        <taxon>Fungi</taxon>
        <taxon>Dikarya</taxon>
        <taxon>Ascomycota</taxon>
        <taxon>Pezizomycotina</taxon>
        <taxon>Eurotiomycetes</taxon>
        <taxon>Eurotiomycetidae</taxon>
        <taxon>Eurotiales</taxon>
        <taxon>Aspergillaceae</taxon>
        <taxon>Aspergillus</taxon>
        <taxon>Aspergillus subgen. Circumdati</taxon>
    </lineage>
</organism>
<protein>
    <submittedName>
        <fullName evidence="1">Unnamed protein product</fullName>
    </submittedName>
</protein>
<reference evidence="1" key="1">
    <citation type="submission" date="2023-04" db="EMBL/GenBank/DDBJ databases">
        <title>Aspergillus oryzae NBRC 4228.</title>
        <authorList>
            <person name="Ichikawa N."/>
            <person name="Sato H."/>
            <person name="Tonouchi N."/>
        </authorList>
    </citation>
    <scope>NUCLEOTIDE SEQUENCE</scope>
    <source>
        <strain evidence="1">NBRC 4228</strain>
    </source>
</reference>
<dbReference type="EMBL" id="BSYA01000292">
    <property type="protein sequence ID" value="GMG38302.1"/>
    <property type="molecule type" value="Genomic_DNA"/>
</dbReference>
<comment type="caution">
    <text evidence="1">The sequence shown here is derived from an EMBL/GenBank/DDBJ whole genome shotgun (WGS) entry which is preliminary data.</text>
</comment>
<gene>
    <name evidence="1" type="ORF">Aory04_001302800</name>
</gene>
<accession>A0AAN4YVD4</accession>
<name>A0AAN4YVD4_ASPOZ</name>